<feature type="transmembrane region" description="Helical" evidence="5">
    <location>
        <begin position="20"/>
        <end position="39"/>
    </location>
</feature>
<dbReference type="Proteomes" id="UP000676310">
    <property type="component" value="Unassembled WGS sequence"/>
</dbReference>
<dbReference type="SUPFAM" id="SSF51905">
    <property type="entry name" value="FAD/NAD(P)-binding domain"/>
    <property type="match status" value="1"/>
</dbReference>
<dbReference type="GeneID" id="67021382"/>
<dbReference type="GO" id="GO:0004499">
    <property type="term" value="F:N,N-dimethylaniline monooxygenase activity"/>
    <property type="evidence" value="ECO:0007669"/>
    <property type="project" value="InterPro"/>
</dbReference>
<evidence type="ECO:0000256" key="4">
    <source>
        <dbReference type="ARBA" id="ARBA00023002"/>
    </source>
</evidence>
<evidence type="ECO:0000256" key="3">
    <source>
        <dbReference type="ARBA" id="ARBA00022827"/>
    </source>
</evidence>
<dbReference type="InterPro" id="IPR051209">
    <property type="entry name" value="FAD-bind_Monooxygenase_sf"/>
</dbReference>
<feature type="transmembrane region" description="Helical" evidence="5">
    <location>
        <begin position="565"/>
        <end position="587"/>
    </location>
</feature>
<dbReference type="AlphaFoldDB" id="A0A8J2IHP6"/>
<dbReference type="Gene3D" id="3.50.50.60">
    <property type="entry name" value="FAD/NAD(P)-binding domain"/>
    <property type="match status" value="2"/>
</dbReference>
<evidence type="ECO:0000313" key="7">
    <source>
        <dbReference type="Proteomes" id="UP000676310"/>
    </source>
</evidence>
<evidence type="ECO:0000256" key="2">
    <source>
        <dbReference type="ARBA" id="ARBA00022630"/>
    </source>
</evidence>
<dbReference type="InterPro" id="IPR020946">
    <property type="entry name" value="Flavin_mOase-like"/>
</dbReference>
<dbReference type="RefSeq" id="XP_043172757.1">
    <property type="nucleotide sequence ID" value="XM_043316822.1"/>
</dbReference>
<dbReference type="OrthoDB" id="74360at2759"/>
<proteinExistence type="inferred from homology"/>
<comment type="caution">
    <text evidence="6">The sequence shown here is derived from an EMBL/GenBank/DDBJ whole genome shotgun (WGS) entry which is preliminary data.</text>
</comment>
<dbReference type="PANTHER" id="PTHR42877">
    <property type="entry name" value="L-ORNITHINE N(5)-MONOOXYGENASE-RELATED"/>
    <property type="match status" value="1"/>
</dbReference>
<keyword evidence="7" id="KW-1185">Reference proteome</keyword>
<keyword evidence="4" id="KW-0560">Oxidoreductase</keyword>
<gene>
    <name evidence="6" type="ORF">ALTATR162_LOCUS9189</name>
</gene>
<dbReference type="GO" id="GO:0050661">
    <property type="term" value="F:NADP binding"/>
    <property type="evidence" value="ECO:0007669"/>
    <property type="project" value="InterPro"/>
</dbReference>
<dbReference type="EMBL" id="CAJRGZ010000023">
    <property type="protein sequence ID" value="CAG5179364.1"/>
    <property type="molecule type" value="Genomic_DNA"/>
</dbReference>
<evidence type="ECO:0000313" key="6">
    <source>
        <dbReference type="EMBL" id="CAG5179364.1"/>
    </source>
</evidence>
<keyword evidence="3" id="KW-0274">FAD</keyword>
<evidence type="ECO:0000256" key="5">
    <source>
        <dbReference type="SAM" id="Phobius"/>
    </source>
</evidence>
<keyword evidence="2" id="KW-0285">Flavoprotein</keyword>
<keyword evidence="5" id="KW-0472">Membrane</keyword>
<name>A0A8J2IHP6_9PLEO</name>
<dbReference type="InterPro" id="IPR036188">
    <property type="entry name" value="FAD/NAD-bd_sf"/>
</dbReference>
<dbReference type="GO" id="GO:0050660">
    <property type="term" value="F:flavin adenine dinucleotide binding"/>
    <property type="evidence" value="ECO:0007669"/>
    <property type="project" value="InterPro"/>
</dbReference>
<dbReference type="PANTHER" id="PTHR42877:SF4">
    <property type="entry name" value="FAD_NAD(P)-BINDING DOMAIN-CONTAINING PROTEIN-RELATED"/>
    <property type="match status" value="1"/>
</dbReference>
<keyword evidence="5" id="KW-0812">Transmembrane</keyword>
<evidence type="ECO:0000256" key="1">
    <source>
        <dbReference type="ARBA" id="ARBA00010139"/>
    </source>
</evidence>
<reference evidence="6" key="1">
    <citation type="submission" date="2021-05" db="EMBL/GenBank/DDBJ databases">
        <authorList>
            <person name="Stam R."/>
        </authorList>
    </citation>
    <scope>NUCLEOTIDE SEQUENCE</scope>
    <source>
        <strain evidence="6">CS162</strain>
    </source>
</reference>
<comment type="similarity">
    <text evidence="1">Belongs to the FAD-binding monooxygenase family.</text>
</comment>
<evidence type="ECO:0008006" key="8">
    <source>
        <dbReference type="Google" id="ProtNLM"/>
    </source>
</evidence>
<accession>A0A8J2IHP6</accession>
<keyword evidence="5" id="KW-1133">Transmembrane helix</keyword>
<dbReference type="Pfam" id="PF00743">
    <property type="entry name" value="FMO-like"/>
    <property type="match status" value="1"/>
</dbReference>
<organism evidence="6 7">
    <name type="scientific">Alternaria atra</name>
    <dbReference type="NCBI Taxonomy" id="119953"/>
    <lineage>
        <taxon>Eukaryota</taxon>
        <taxon>Fungi</taxon>
        <taxon>Dikarya</taxon>
        <taxon>Ascomycota</taxon>
        <taxon>Pezizomycotina</taxon>
        <taxon>Dothideomycetes</taxon>
        <taxon>Pleosporomycetidae</taxon>
        <taxon>Pleosporales</taxon>
        <taxon>Pleosporineae</taxon>
        <taxon>Pleosporaceae</taxon>
        <taxon>Alternaria</taxon>
        <taxon>Alternaria sect. Ulocladioides</taxon>
    </lineage>
</organism>
<protein>
    <recommendedName>
        <fullName evidence="8">Baeyer-Villiger monooxygenase</fullName>
    </recommendedName>
</protein>
<sequence>MGGSQPWPQVPVGNKDHTDAAVVIIGAGISGMCMAIDLIKRNQCHNFIIVEKSSSVGGTWHDNKYPGCCCDVWSMLYSYSFEQNPDWTREYPGQEEILDYLRNVARKYNLYKYIRFNTSVEAATWDDSKNRWKVDVNVTGGKDAEFNPAYSIECDFLVSAVGQLNQPRYPDIEGLENFKGKIMHSARWDWSHRLEGKSVGIIGNGATAAQIIPEILPQTSSLTIYQRSPNWVIPRLDGPVSAFKRAILRYLPPVRWRIRASMMDFRESFYDAVTDSNSEFAEVIRSSCMEMMKTQIPNQPDLWTKLTPDYSPGCKRVIITDDYYPAIANPKTTLETNKIRRITETGIELEDGTHHTHDTIVLATGFRTVEFLHPIKITGTQSRPLAEIWSSGATALYGTTIPSLPNFGLFYGPNTNLGHNSIILMIEAQSRYLNTLVSAVLDARNRGQRMGIMPKGDRTHEWNEGIQQVLKNSSFADPKCQSWYKNKEGRITNNWSGTVIEYQEVLAKVDWEDFETTANGGSAAHSDDGVMVEKATPAAGVSASKVVFGTGKQETKIGRVHEETLVSNTTLVLGTLSAVAAGAAWMYRGKLPQRLGLRA</sequence>